<evidence type="ECO:0000256" key="1">
    <source>
        <dbReference type="SAM" id="MobiDB-lite"/>
    </source>
</evidence>
<evidence type="ECO:0000313" key="4">
    <source>
        <dbReference type="WBParaSite" id="PDA_v2.g26148.t1"/>
    </source>
</evidence>
<keyword evidence="2" id="KW-0812">Transmembrane</keyword>
<dbReference type="WBParaSite" id="PDA_v2.g26148.t1">
    <property type="protein sequence ID" value="PDA_v2.g26148.t1"/>
    <property type="gene ID" value="PDA_v2.g26148"/>
</dbReference>
<feature type="region of interest" description="Disordered" evidence="1">
    <location>
        <begin position="74"/>
        <end position="99"/>
    </location>
</feature>
<keyword evidence="2" id="KW-0472">Membrane</keyword>
<dbReference type="Proteomes" id="UP000887578">
    <property type="component" value="Unplaced"/>
</dbReference>
<proteinExistence type="predicted"/>
<evidence type="ECO:0000256" key="2">
    <source>
        <dbReference type="SAM" id="Phobius"/>
    </source>
</evidence>
<feature type="transmembrane region" description="Helical" evidence="2">
    <location>
        <begin position="48"/>
        <end position="71"/>
    </location>
</feature>
<reference evidence="4" key="1">
    <citation type="submission" date="2022-11" db="UniProtKB">
        <authorList>
            <consortium name="WormBaseParasite"/>
        </authorList>
    </citation>
    <scope>IDENTIFICATION</scope>
</reference>
<name>A0A914Q5G4_9BILA</name>
<dbReference type="AlphaFoldDB" id="A0A914Q5G4"/>
<organism evidence="3 4">
    <name type="scientific">Panagrolaimus davidi</name>
    <dbReference type="NCBI Taxonomy" id="227884"/>
    <lineage>
        <taxon>Eukaryota</taxon>
        <taxon>Metazoa</taxon>
        <taxon>Ecdysozoa</taxon>
        <taxon>Nematoda</taxon>
        <taxon>Chromadorea</taxon>
        <taxon>Rhabditida</taxon>
        <taxon>Tylenchina</taxon>
        <taxon>Panagrolaimomorpha</taxon>
        <taxon>Panagrolaimoidea</taxon>
        <taxon>Panagrolaimidae</taxon>
        <taxon>Panagrolaimus</taxon>
    </lineage>
</organism>
<evidence type="ECO:0000313" key="3">
    <source>
        <dbReference type="Proteomes" id="UP000887578"/>
    </source>
</evidence>
<protein>
    <submittedName>
        <fullName evidence="4">Uncharacterized protein</fullName>
    </submittedName>
</protein>
<keyword evidence="3" id="KW-1185">Reference proteome</keyword>
<keyword evidence="2" id="KW-1133">Transmembrane helix</keyword>
<accession>A0A914Q5G4</accession>
<sequence length="99" mass="11332">METVVDLKNQRHIRRPKAYYHFTGDHDYSDSSSSLSDTTFALLANEQVVYFAVGTIIVILLIFILILCVYLKTKKRKNRKSTSSDAFIEETGSNRRSTP</sequence>